<dbReference type="Proteomes" id="UP000198850">
    <property type="component" value="Unassembled WGS sequence"/>
</dbReference>
<dbReference type="GO" id="GO:0006355">
    <property type="term" value="P:regulation of DNA-templated transcription"/>
    <property type="evidence" value="ECO:0007669"/>
    <property type="project" value="InterPro"/>
</dbReference>
<protein>
    <submittedName>
        <fullName evidence="9">Two-component system, NtrC family, response regulator HydG</fullName>
    </submittedName>
</protein>
<dbReference type="EMBL" id="FNRA01000006">
    <property type="protein sequence ID" value="SEA86953.1"/>
    <property type="molecule type" value="Genomic_DNA"/>
</dbReference>
<evidence type="ECO:0000313" key="10">
    <source>
        <dbReference type="Proteomes" id="UP000198850"/>
    </source>
</evidence>
<dbReference type="PROSITE" id="PS00688">
    <property type="entry name" value="SIGMA54_INTERACT_3"/>
    <property type="match status" value="1"/>
</dbReference>
<dbReference type="Gene3D" id="1.10.10.60">
    <property type="entry name" value="Homeodomain-like"/>
    <property type="match status" value="1"/>
</dbReference>
<dbReference type="Pfam" id="PF00072">
    <property type="entry name" value="Response_reg"/>
    <property type="match status" value="1"/>
</dbReference>
<dbReference type="InterPro" id="IPR025944">
    <property type="entry name" value="Sigma_54_int_dom_CS"/>
</dbReference>
<keyword evidence="2" id="KW-0067">ATP-binding</keyword>
<dbReference type="PROSITE" id="PS50110">
    <property type="entry name" value="RESPONSE_REGULATORY"/>
    <property type="match status" value="1"/>
</dbReference>
<evidence type="ECO:0000313" key="9">
    <source>
        <dbReference type="EMBL" id="SEA86953.1"/>
    </source>
</evidence>
<dbReference type="Gene3D" id="1.10.8.60">
    <property type="match status" value="1"/>
</dbReference>
<dbReference type="FunFam" id="3.40.50.300:FF:000006">
    <property type="entry name" value="DNA-binding transcriptional regulator NtrC"/>
    <property type="match status" value="1"/>
</dbReference>
<dbReference type="Gene3D" id="3.40.50.2300">
    <property type="match status" value="1"/>
</dbReference>
<dbReference type="Pfam" id="PF25601">
    <property type="entry name" value="AAA_lid_14"/>
    <property type="match status" value="1"/>
</dbReference>
<dbReference type="CDD" id="cd00009">
    <property type="entry name" value="AAA"/>
    <property type="match status" value="1"/>
</dbReference>
<dbReference type="AlphaFoldDB" id="A0A1H4EPF3"/>
<evidence type="ECO:0000259" key="7">
    <source>
        <dbReference type="PROSITE" id="PS50045"/>
    </source>
</evidence>
<proteinExistence type="predicted"/>
<dbReference type="InterPro" id="IPR001789">
    <property type="entry name" value="Sig_transdc_resp-reg_receiver"/>
</dbReference>
<dbReference type="PRINTS" id="PR01590">
    <property type="entry name" value="HTHFIS"/>
</dbReference>
<dbReference type="GO" id="GO:0000160">
    <property type="term" value="P:phosphorelay signal transduction system"/>
    <property type="evidence" value="ECO:0007669"/>
    <property type="project" value="InterPro"/>
</dbReference>
<evidence type="ECO:0000256" key="4">
    <source>
        <dbReference type="ARBA" id="ARBA00023125"/>
    </source>
</evidence>
<dbReference type="SMART" id="SM00448">
    <property type="entry name" value="REC"/>
    <property type="match status" value="1"/>
</dbReference>
<dbReference type="SUPFAM" id="SSF52540">
    <property type="entry name" value="P-loop containing nucleoside triphosphate hydrolases"/>
    <property type="match status" value="1"/>
</dbReference>
<dbReference type="InterPro" id="IPR058031">
    <property type="entry name" value="AAA_lid_NorR"/>
</dbReference>
<evidence type="ECO:0000256" key="5">
    <source>
        <dbReference type="ARBA" id="ARBA00023163"/>
    </source>
</evidence>
<dbReference type="Pfam" id="PF02954">
    <property type="entry name" value="HTH_8"/>
    <property type="match status" value="1"/>
</dbReference>
<dbReference type="InterPro" id="IPR027417">
    <property type="entry name" value="P-loop_NTPase"/>
</dbReference>
<keyword evidence="1" id="KW-0547">Nucleotide-binding</keyword>
<dbReference type="PANTHER" id="PTHR32071">
    <property type="entry name" value="TRANSCRIPTIONAL REGULATORY PROTEIN"/>
    <property type="match status" value="1"/>
</dbReference>
<organism evidence="9 10">
    <name type="scientific">Pedobacter hartonius</name>
    <dbReference type="NCBI Taxonomy" id="425514"/>
    <lineage>
        <taxon>Bacteria</taxon>
        <taxon>Pseudomonadati</taxon>
        <taxon>Bacteroidota</taxon>
        <taxon>Sphingobacteriia</taxon>
        <taxon>Sphingobacteriales</taxon>
        <taxon>Sphingobacteriaceae</taxon>
        <taxon>Pedobacter</taxon>
    </lineage>
</organism>
<reference evidence="9 10" key="1">
    <citation type="submission" date="2016-10" db="EMBL/GenBank/DDBJ databases">
        <authorList>
            <person name="de Groot N.N."/>
        </authorList>
    </citation>
    <scope>NUCLEOTIDE SEQUENCE [LARGE SCALE GENOMIC DNA]</scope>
    <source>
        <strain evidence="9 10">DSM 19033</strain>
    </source>
</reference>
<evidence type="ECO:0000256" key="1">
    <source>
        <dbReference type="ARBA" id="ARBA00022741"/>
    </source>
</evidence>
<feature type="domain" description="Response regulatory" evidence="8">
    <location>
        <begin position="17"/>
        <end position="131"/>
    </location>
</feature>
<dbReference type="PANTHER" id="PTHR32071:SF81">
    <property type="entry name" value="PROPIONATE CATABOLISM OPERON REGULATORY PROTEIN"/>
    <property type="match status" value="1"/>
</dbReference>
<dbReference type="SUPFAM" id="SSF46689">
    <property type="entry name" value="Homeodomain-like"/>
    <property type="match status" value="1"/>
</dbReference>
<dbReference type="GO" id="GO:0005524">
    <property type="term" value="F:ATP binding"/>
    <property type="evidence" value="ECO:0007669"/>
    <property type="project" value="UniProtKB-KW"/>
</dbReference>
<evidence type="ECO:0000256" key="2">
    <source>
        <dbReference type="ARBA" id="ARBA00022840"/>
    </source>
</evidence>
<feature type="modified residue" description="4-aspartylphosphate" evidence="6">
    <location>
        <position position="66"/>
    </location>
</feature>
<name>A0A1H4EPF3_9SPHI</name>
<dbReference type="SMART" id="SM00382">
    <property type="entry name" value="AAA"/>
    <property type="match status" value="1"/>
</dbReference>
<keyword evidence="4" id="KW-0238">DNA-binding</keyword>
<evidence type="ECO:0000259" key="8">
    <source>
        <dbReference type="PROSITE" id="PS50110"/>
    </source>
</evidence>
<dbReference type="InterPro" id="IPR011006">
    <property type="entry name" value="CheY-like_superfamily"/>
</dbReference>
<keyword evidence="10" id="KW-1185">Reference proteome</keyword>
<sequence>MRLLYFCNYIKSDTMAKILIIEDDLTFSQLLEGFLKKHGHQPFIVHDVRNSYKILAQNTFDLLLVDYRLPDGTGLEVLSHVREKGFNYPVVIMTSFNDVRTAVKSIQLGAIDYITKPVNPDELLMIIGGALEKKTESGKEESVKHADFIKGKSSTADKLYAHIDLVAPTDMSVIIQGESGTGKEYAARTLHAQSKRSAKPFIAIDCGALSKDLAASELFGHVKGAFTGAVNDKKGQFETAEGGTLFLDEVGNLSYEVQVKLLRALQERVIQPVGSTKKIAVNVRIITATNDDLLNSIQNGEFREDLYHRLNEFKILLPALRDRGKDLELFIDHFIKLSNAELDRNVHKLSLPVKDLLLNYDWPGNLRELKNVIKRMVLLTPTDTAGLESLPDEMILSIKHTPKPIGSDLKAINESNEKTLIIETLIKVKYNKSKAAKLLNIDRKTLYSKMERYEIE</sequence>
<dbReference type="STRING" id="425514.SAMN05443550_10686"/>
<keyword evidence="3" id="KW-0805">Transcription regulation</keyword>
<dbReference type="InterPro" id="IPR002197">
    <property type="entry name" value="HTH_Fis"/>
</dbReference>
<dbReference type="Pfam" id="PF00158">
    <property type="entry name" value="Sigma54_activat"/>
    <property type="match status" value="1"/>
</dbReference>
<dbReference type="InterPro" id="IPR002078">
    <property type="entry name" value="Sigma_54_int"/>
</dbReference>
<keyword evidence="5" id="KW-0804">Transcription</keyword>
<gene>
    <name evidence="9" type="ORF">SAMN05443550_10686</name>
</gene>
<evidence type="ECO:0000256" key="3">
    <source>
        <dbReference type="ARBA" id="ARBA00023015"/>
    </source>
</evidence>
<evidence type="ECO:0000256" key="6">
    <source>
        <dbReference type="PROSITE-ProRule" id="PRU00169"/>
    </source>
</evidence>
<keyword evidence="6" id="KW-0597">Phosphoprotein</keyword>
<feature type="domain" description="Sigma-54 factor interaction" evidence="7">
    <location>
        <begin position="149"/>
        <end position="378"/>
    </location>
</feature>
<dbReference type="InterPro" id="IPR009057">
    <property type="entry name" value="Homeodomain-like_sf"/>
</dbReference>
<accession>A0A1H4EPF3</accession>
<dbReference type="Gene3D" id="3.40.50.300">
    <property type="entry name" value="P-loop containing nucleotide triphosphate hydrolases"/>
    <property type="match status" value="1"/>
</dbReference>
<dbReference type="SUPFAM" id="SSF52172">
    <property type="entry name" value="CheY-like"/>
    <property type="match status" value="1"/>
</dbReference>
<dbReference type="InterPro" id="IPR003593">
    <property type="entry name" value="AAA+_ATPase"/>
</dbReference>
<dbReference type="InterPro" id="IPR025943">
    <property type="entry name" value="Sigma_54_int_dom_ATP-bd_2"/>
</dbReference>
<dbReference type="GO" id="GO:0043565">
    <property type="term" value="F:sequence-specific DNA binding"/>
    <property type="evidence" value="ECO:0007669"/>
    <property type="project" value="InterPro"/>
</dbReference>
<dbReference type="PROSITE" id="PS00676">
    <property type="entry name" value="SIGMA54_INTERACT_2"/>
    <property type="match status" value="1"/>
</dbReference>
<dbReference type="PROSITE" id="PS50045">
    <property type="entry name" value="SIGMA54_INTERACT_4"/>
    <property type="match status" value="1"/>
</dbReference>